<organism evidence="2 3">
    <name type="scientific">Mycolicibacterium brisbanense</name>
    <dbReference type="NCBI Taxonomy" id="146020"/>
    <lineage>
        <taxon>Bacteria</taxon>
        <taxon>Bacillati</taxon>
        <taxon>Actinomycetota</taxon>
        <taxon>Actinomycetes</taxon>
        <taxon>Mycobacteriales</taxon>
        <taxon>Mycobacteriaceae</taxon>
        <taxon>Mycolicibacterium</taxon>
    </lineage>
</organism>
<protein>
    <submittedName>
        <fullName evidence="2">Uncharacterized protein</fullName>
    </submittedName>
</protein>
<dbReference type="EMBL" id="BCSX01000064">
    <property type="protein sequence ID" value="GAS92779.1"/>
    <property type="molecule type" value="Genomic_DNA"/>
</dbReference>
<evidence type="ECO:0000313" key="3">
    <source>
        <dbReference type="Proteomes" id="UP000069620"/>
    </source>
</evidence>
<dbReference type="AlphaFoldDB" id="A0A124E173"/>
<keyword evidence="1" id="KW-0732">Signal</keyword>
<sequence>MLKKLSLLPILLCVAALMTAPWASADPVSAVPDGPAIAASAVADVTNQLGKPAKLNVSTLNESQGWAFVWAKITDPSGRPISYDNTPFADAAAEGGKSKSYAGLFHSDGGVWKLATSSVGPTDVAWTSWSSEYSAPASIFNLSGS</sequence>
<reference evidence="3" key="1">
    <citation type="journal article" date="2016" name="Genome Announc.">
        <title>Draft Genome Sequences of Five Rapidly Growing Mycobacterium Species, M. thermoresistibile, M. fortuitum subsp. acetamidolyticum, M. canariasense, M. brisbanense, and M. novocastrense.</title>
        <authorList>
            <person name="Katahira K."/>
            <person name="Ogura Y."/>
            <person name="Gotoh Y."/>
            <person name="Hayashi T."/>
        </authorList>
    </citation>
    <scope>NUCLEOTIDE SEQUENCE [LARGE SCALE GENOMIC DNA]</scope>
    <source>
        <strain evidence="3">JCM15654</strain>
    </source>
</reference>
<dbReference type="RefSeq" id="WP_029371660.1">
    <property type="nucleotide sequence ID" value="NZ_BCSX01000064.1"/>
</dbReference>
<keyword evidence="3" id="KW-1185">Reference proteome</keyword>
<proteinExistence type="predicted"/>
<dbReference type="Proteomes" id="UP000069620">
    <property type="component" value="Unassembled WGS sequence"/>
</dbReference>
<comment type="caution">
    <text evidence="2">The sequence shown here is derived from an EMBL/GenBank/DDBJ whole genome shotgun (WGS) entry which is preliminary data.</text>
</comment>
<reference evidence="3" key="2">
    <citation type="submission" date="2016-02" db="EMBL/GenBank/DDBJ databases">
        <title>Draft genome sequence of five rapidly growing Mycobacterium species.</title>
        <authorList>
            <person name="Katahira K."/>
            <person name="Gotou Y."/>
            <person name="Iida K."/>
            <person name="Ogura Y."/>
            <person name="Hayashi T."/>
        </authorList>
    </citation>
    <scope>NUCLEOTIDE SEQUENCE [LARGE SCALE GENOMIC DNA]</scope>
    <source>
        <strain evidence="3">JCM15654</strain>
    </source>
</reference>
<gene>
    <name evidence="2" type="ORF">RMCB_6875</name>
</gene>
<evidence type="ECO:0000313" key="2">
    <source>
        <dbReference type="EMBL" id="GAS92779.1"/>
    </source>
</evidence>
<dbReference type="STRING" id="146020.RMCB_6875"/>
<feature type="chain" id="PRO_5007170693" evidence="1">
    <location>
        <begin position="26"/>
        <end position="145"/>
    </location>
</feature>
<evidence type="ECO:0000256" key="1">
    <source>
        <dbReference type="SAM" id="SignalP"/>
    </source>
</evidence>
<name>A0A124E173_9MYCO</name>
<feature type="signal peptide" evidence="1">
    <location>
        <begin position="1"/>
        <end position="25"/>
    </location>
</feature>
<accession>A0A124E173</accession>